<keyword evidence="3" id="KW-1185">Reference proteome</keyword>
<organism evidence="2 3">
    <name type="scientific">Aliicoccus persicus</name>
    <dbReference type="NCBI Taxonomy" id="930138"/>
    <lineage>
        <taxon>Bacteria</taxon>
        <taxon>Bacillati</taxon>
        <taxon>Bacillota</taxon>
        <taxon>Bacilli</taxon>
        <taxon>Bacillales</taxon>
        <taxon>Staphylococcaceae</taxon>
        <taxon>Aliicoccus</taxon>
    </lineage>
</organism>
<keyword evidence="2" id="KW-0548">Nucleotidyltransferase</keyword>
<evidence type="ECO:0000313" key="3">
    <source>
        <dbReference type="Proteomes" id="UP000243605"/>
    </source>
</evidence>
<dbReference type="AlphaFoldDB" id="A0A662Z524"/>
<accession>A0A662Z524</accession>
<sequence>MSITKFLLKEGYFSDSLPPIFSSEELSLKESNINVSKDYLSKNGSNKRSKLINFSIPKNSSFRRTLSIVHPLHYIKFANLIDEQWENISKHFEKSSVSLTKIIKNNSKLEREHGFEAMRYKQIENLSLNRFILKIDINRYYPSIYTHSIPWALHGKKYSKLNISEENLGNNLDTLTRNMQDGQTIGIPIGPFSSDIIQEIIGTAIDEDFSKKMEYKVPGYRYTDDMEYYFKNLNEANNALSVMNNVLKNYELDLNSEKTVIEKIPMVLEKEWIRSLKNFRFNKNYSKKNVRKEKELLIEYFNSIFNFYQKYNDKGIGKYGLKVIRNYILYPENWKIFQSLMLKLSLIDSTVLPLVHEIIEAYHYKGFPINLDEYTKYVHLIIEENVGLRNDYEILWSLYGALNLGIKLNKDATLKLTKYENCLVCIMVLLLYDKDLLYGSPKFEEYKEFISNETLYDEYWLLKYECCTNGWLEQDSLSVSSDKFFNQLYHNEISFINLNRDSVKVKVINLLTGLYFKEDKESNKPIKEFLNDHSIELKEEIINKLEASIKITMIQKLENQDIEGKNSKVTEHRFKDVIYSSNIEDEWLNKFISSNSKQKYINVDVNDEYI</sequence>
<dbReference type="RefSeq" id="WP_091474605.1">
    <property type="nucleotide sequence ID" value="NZ_FOIT01000002.1"/>
</dbReference>
<dbReference type="PROSITE" id="PS50878">
    <property type="entry name" value="RT_POL"/>
    <property type="match status" value="1"/>
</dbReference>
<keyword evidence="2" id="KW-0695">RNA-directed DNA polymerase</keyword>
<feature type="domain" description="Reverse transcriptase" evidence="1">
    <location>
        <begin position="1"/>
        <end position="305"/>
    </location>
</feature>
<proteinExistence type="predicted"/>
<dbReference type="CDD" id="cd01646">
    <property type="entry name" value="RT_Bac_retron_I"/>
    <property type="match status" value="1"/>
</dbReference>
<dbReference type="GO" id="GO:0003964">
    <property type="term" value="F:RNA-directed DNA polymerase activity"/>
    <property type="evidence" value="ECO:0007669"/>
    <property type="project" value="UniProtKB-KW"/>
</dbReference>
<dbReference type="InterPro" id="IPR000477">
    <property type="entry name" value="RT_dom"/>
</dbReference>
<dbReference type="Proteomes" id="UP000243605">
    <property type="component" value="Unassembled WGS sequence"/>
</dbReference>
<dbReference type="Pfam" id="PF00078">
    <property type="entry name" value="RVT_1"/>
    <property type="match status" value="1"/>
</dbReference>
<protein>
    <submittedName>
        <fullName evidence="2">Reverse transcriptase (RNA-dependent DNA polymerase)</fullName>
    </submittedName>
</protein>
<keyword evidence="2" id="KW-0808">Transferase</keyword>
<evidence type="ECO:0000259" key="1">
    <source>
        <dbReference type="PROSITE" id="PS50878"/>
    </source>
</evidence>
<name>A0A662Z524_9STAP</name>
<reference evidence="2 3" key="1">
    <citation type="submission" date="2016-10" db="EMBL/GenBank/DDBJ databases">
        <authorList>
            <person name="Varghese N."/>
            <person name="Submissions S."/>
        </authorList>
    </citation>
    <scope>NUCLEOTIDE SEQUENCE [LARGE SCALE GENOMIC DNA]</scope>
    <source>
        <strain evidence="2 3">IBRC-M10081</strain>
    </source>
</reference>
<dbReference type="OrthoDB" id="9780724at2"/>
<gene>
    <name evidence="2" type="ORF">SAMN05192557_1074</name>
</gene>
<evidence type="ECO:0000313" key="2">
    <source>
        <dbReference type="EMBL" id="SEV97160.1"/>
    </source>
</evidence>
<dbReference type="EMBL" id="FOIT01000002">
    <property type="protein sequence ID" value="SEV97160.1"/>
    <property type="molecule type" value="Genomic_DNA"/>
</dbReference>